<protein>
    <submittedName>
        <fullName evidence="1">Uncharacterized protein</fullName>
    </submittedName>
</protein>
<dbReference type="Gene3D" id="1.25.40.10">
    <property type="entry name" value="Tetratricopeptide repeat domain"/>
    <property type="match status" value="1"/>
</dbReference>
<name>A0A8K0JU52_LADFU</name>
<organism evidence="1 2">
    <name type="scientific">Ladona fulva</name>
    <name type="common">Scarce chaser dragonfly</name>
    <name type="synonym">Libellula fulva</name>
    <dbReference type="NCBI Taxonomy" id="123851"/>
    <lineage>
        <taxon>Eukaryota</taxon>
        <taxon>Metazoa</taxon>
        <taxon>Ecdysozoa</taxon>
        <taxon>Arthropoda</taxon>
        <taxon>Hexapoda</taxon>
        <taxon>Insecta</taxon>
        <taxon>Pterygota</taxon>
        <taxon>Palaeoptera</taxon>
        <taxon>Odonata</taxon>
        <taxon>Epiprocta</taxon>
        <taxon>Anisoptera</taxon>
        <taxon>Libelluloidea</taxon>
        <taxon>Libellulidae</taxon>
        <taxon>Ladona</taxon>
    </lineage>
</organism>
<accession>A0A8K0JU52</accession>
<evidence type="ECO:0000313" key="2">
    <source>
        <dbReference type="Proteomes" id="UP000792457"/>
    </source>
</evidence>
<dbReference type="OrthoDB" id="1658288at2759"/>
<dbReference type="GO" id="GO:0035269">
    <property type="term" value="P:protein O-linked glycosylation via mannose"/>
    <property type="evidence" value="ECO:0007669"/>
    <property type="project" value="TreeGrafter"/>
</dbReference>
<gene>
    <name evidence="1" type="ORF">J437_LFUL002763</name>
</gene>
<dbReference type="SUPFAM" id="SSF48452">
    <property type="entry name" value="TPR-like"/>
    <property type="match status" value="1"/>
</dbReference>
<dbReference type="PANTHER" id="PTHR44216:SF3">
    <property type="entry name" value="PROTEIN O-MANNOSYL-TRANSFERASE TMTC2"/>
    <property type="match status" value="1"/>
</dbReference>
<evidence type="ECO:0000313" key="1">
    <source>
        <dbReference type="EMBL" id="KAG8222706.1"/>
    </source>
</evidence>
<proteinExistence type="predicted"/>
<dbReference type="AlphaFoldDB" id="A0A8K0JU52"/>
<reference evidence="1" key="2">
    <citation type="submission" date="2017-10" db="EMBL/GenBank/DDBJ databases">
        <title>Ladona fulva Genome sequencing and assembly.</title>
        <authorList>
            <person name="Murali S."/>
            <person name="Richards S."/>
            <person name="Bandaranaike D."/>
            <person name="Bellair M."/>
            <person name="Blankenburg K."/>
            <person name="Chao H."/>
            <person name="Dinh H."/>
            <person name="Doddapaneni H."/>
            <person name="Dugan-Rocha S."/>
            <person name="Elkadiri S."/>
            <person name="Gnanaolivu R."/>
            <person name="Hernandez B."/>
            <person name="Skinner E."/>
            <person name="Javaid M."/>
            <person name="Lee S."/>
            <person name="Li M."/>
            <person name="Ming W."/>
            <person name="Munidasa M."/>
            <person name="Muniz J."/>
            <person name="Nguyen L."/>
            <person name="Hughes D."/>
            <person name="Osuji N."/>
            <person name="Pu L.-L."/>
            <person name="Puazo M."/>
            <person name="Qu C."/>
            <person name="Quiroz J."/>
            <person name="Raj R."/>
            <person name="Weissenberger G."/>
            <person name="Xin Y."/>
            <person name="Zou X."/>
            <person name="Han Y."/>
            <person name="Worley K."/>
            <person name="Muzny D."/>
            <person name="Gibbs R."/>
        </authorList>
    </citation>
    <scope>NUCLEOTIDE SEQUENCE</scope>
    <source>
        <strain evidence="1">Sampled in the wild</strain>
    </source>
</reference>
<dbReference type="GO" id="GO:0000030">
    <property type="term" value="F:mannosyltransferase activity"/>
    <property type="evidence" value="ECO:0007669"/>
    <property type="project" value="TreeGrafter"/>
</dbReference>
<keyword evidence="2" id="KW-1185">Reference proteome</keyword>
<dbReference type="GO" id="GO:0005789">
    <property type="term" value="C:endoplasmic reticulum membrane"/>
    <property type="evidence" value="ECO:0007669"/>
    <property type="project" value="TreeGrafter"/>
</dbReference>
<dbReference type="InterPro" id="IPR011990">
    <property type="entry name" value="TPR-like_helical_dom_sf"/>
</dbReference>
<dbReference type="Proteomes" id="UP000792457">
    <property type="component" value="Unassembled WGS sequence"/>
</dbReference>
<reference evidence="1" key="1">
    <citation type="submission" date="2013-04" db="EMBL/GenBank/DDBJ databases">
        <authorList>
            <person name="Qu J."/>
            <person name="Murali S.C."/>
            <person name="Bandaranaike D."/>
            <person name="Bellair M."/>
            <person name="Blankenburg K."/>
            <person name="Chao H."/>
            <person name="Dinh H."/>
            <person name="Doddapaneni H."/>
            <person name="Downs B."/>
            <person name="Dugan-Rocha S."/>
            <person name="Elkadiri S."/>
            <person name="Gnanaolivu R.D."/>
            <person name="Hernandez B."/>
            <person name="Javaid M."/>
            <person name="Jayaseelan J.C."/>
            <person name="Lee S."/>
            <person name="Li M."/>
            <person name="Ming W."/>
            <person name="Munidasa M."/>
            <person name="Muniz J."/>
            <person name="Nguyen L."/>
            <person name="Ongeri F."/>
            <person name="Osuji N."/>
            <person name="Pu L.-L."/>
            <person name="Puazo M."/>
            <person name="Qu C."/>
            <person name="Quiroz J."/>
            <person name="Raj R."/>
            <person name="Weissenberger G."/>
            <person name="Xin Y."/>
            <person name="Zou X."/>
            <person name="Han Y."/>
            <person name="Richards S."/>
            <person name="Worley K."/>
            <person name="Muzny D."/>
            <person name="Gibbs R."/>
        </authorList>
    </citation>
    <scope>NUCLEOTIDE SEQUENCE</scope>
    <source>
        <strain evidence="1">Sampled in the wild</strain>
    </source>
</reference>
<dbReference type="EMBL" id="KZ308141">
    <property type="protein sequence ID" value="KAG8222706.1"/>
    <property type="molecule type" value="Genomic_DNA"/>
</dbReference>
<sequence length="115" mass="12940">MLSVENARKDSGRQRAAYVAVCLSERVCLVAFWSTQRACVCAKAKKHEGVRRSSPEKGSVLLRRCDVVVFMESLFLAYGNLGNVLSSQGRMAEAEWAYKMALKYRSNMADVHYNL</sequence>
<dbReference type="InterPro" id="IPR052384">
    <property type="entry name" value="TMTC_O-mannosyltransferase"/>
</dbReference>
<dbReference type="PANTHER" id="PTHR44216">
    <property type="entry name" value="PROTEIN O-MANNOSYL-TRANSFERASE TMTC2"/>
    <property type="match status" value="1"/>
</dbReference>
<comment type="caution">
    <text evidence="1">The sequence shown here is derived from an EMBL/GenBank/DDBJ whole genome shotgun (WGS) entry which is preliminary data.</text>
</comment>